<comment type="cofactor">
    <cofactor evidence="1 4">
        <name>(R)-lipoate</name>
        <dbReference type="ChEBI" id="CHEBI:83088"/>
    </cofactor>
</comment>
<dbReference type="InterPro" id="IPR001078">
    <property type="entry name" value="2-oxoacid_DH_actylTfrase"/>
</dbReference>
<feature type="domain" description="Peripheral subunit-binding (PSBD)" evidence="7">
    <location>
        <begin position="144"/>
        <end position="181"/>
    </location>
</feature>
<keyword evidence="4" id="KW-0012">Acyltransferase</keyword>
<evidence type="ECO:0000256" key="4">
    <source>
        <dbReference type="RuleBase" id="RU003423"/>
    </source>
</evidence>
<dbReference type="PANTHER" id="PTHR23151">
    <property type="entry name" value="DIHYDROLIPOAMIDE ACETYL/SUCCINYL-TRANSFERASE-RELATED"/>
    <property type="match status" value="1"/>
</dbReference>
<dbReference type="AlphaFoldDB" id="A0A1B1KI73"/>
<organism evidence="8 10">
    <name type="scientific">Rhodococcus opacus</name>
    <name type="common">Nocardia opaca</name>
    <dbReference type="NCBI Taxonomy" id="37919"/>
    <lineage>
        <taxon>Bacteria</taxon>
        <taxon>Bacillati</taxon>
        <taxon>Actinomycetota</taxon>
        <taxon>Actinomycetes</taxon>
        <taxon>Mycobacteriales</taxon>
        <taxon>Nocardiaceae</taxon>
        <taxon>Rhodococcus</taxon>
    </lineage>
</organism>
<dbReference type="PROSITE" id="PS51826">
    <property type="entry name" value="PSBD"/>
    <property type="match status" value="1"/>
</dbReference>
<dbReference type="EMBL" id="CP009112">
    <property type="protein sequence ID" value="ANS32311.1"/>
    <property type="molecule type" value="Genomic_DNA"/>
</dbReference>
<dbReference type="PATRIC" id="fig|37919.13.peg.8128"/>
<feature type="region of interest" description="Disordered" evidence="5">
    <location>
        <begin position="111"/>
        <end position="141"/>
    </location>
</feature>
<dbReference type="GO" id="GO:0006086">
    <property type="term" value="P:pyruvate decarboxylation to acetyl-CoA"/>
    <property type="evidence" value="ECO:0007669"/>
    <property type="project" value="InterPro"/>
</dbReference>
<dbReference type="InterPro" id="IPR023213">
    <property type="entry name" value="CAT-like_dom_sf"/>
</dbReference>
<evidence type="ECO:0000256" key="1">
    <source>
        <dbReference type="ARBA" id="ARBA00001938"/>
    </source>
</evidence>
<evidence type="ECO:0000313" key="9">
    <source>
        <dbReference type="EMBL" id="ANS32403.1"/>
    </source>
</evidence>
<dbReference type="Pfam" id="PF00364">
    <property type="entry name" value="Biotin_lipoyl"/>
    <property type="match status" value="1"/>
</dbReference>
<proteinExistence type="inferred from homology"/>
<dbReference type="InterPro" id="IPR000089">
    <property type="entry name" value="Biotin_lipoyl"/>
</dbReference>
<evidence type="ECO:0000256" key="5">
    <source>
        <dbReference type="SAM" id="MobiDB-lite"/>
    </source>
</evidence>
<feature type="region of interest" description="Disordered" evidence="5">
    <location>
        <begin position="185"/>
        <end position="205"/>
    </location>
</feature>
<dbReference type="CDD" id="cd06849">
    <property type="entry name" value="lipoyl_domain"/>
    <property type="match status" value="1"/>
</dbReference>
<feature type="compositionally biased region" description="Basic and acidic residues" evidence="5">
    <location>
        <begin position="112"/>
        <end position="122"/>
    </location>
</feature>
<dbReference type="Gene3D" id="3.30.559.10">
    <property type="entry name" value="Chloramphenicol acetyltransferase-like domain"/>
    <property type="match status" value="1"/>
</dbReference>
<dbReference type="Pfam" id="PF02817">
    <property type="entry name" value="E3_binding"/>
    <property type="match status" value="1"/>
</dbReference>
<evidence type="ECO:0000259" key="6">
    <source>
        <dbReference type="PROSITE" id="PS50968"/>
    </source>
</evidence>
<dbReference type="InterPro" id="IPR045257">
    <property type="entry name" value="E2/Pdx1"/>
</dbReference>
<dbReference type="EMBL" id="CP009112">
    <property type="protein sequence ID" value="ANS32403.1"/>
    <property type="molecule type" value="Genomic_DNA"/>
</dbReference>
<keyword evidence="8" id="KW-0614">Plasmid</keyword>
<sequence length="438" mass="46231">MASMMRMPELAANTTEATLTEWLVPEQSTVAIGDLIATVETDKASVDVEAETEGVVLRFVVEAGSNVEVGAPIAVIGALGENVDGFDLSSGNVQSNGTNTPLDSAAVEVDNEETHSSMHEAESSTPNLGEVPGAADQSNRGRTFASPLARKISRDAGLELAQMRGTGPGGRIVRRDVAAALEERTASADAAPPTPITQADTTSTQTHARDAAVEGNDVPHTRLRRTIAARLTESKHSAPHFYLRGTAKVDALLTLRAQINEVSNSRISVNDLIVKAVANTHRAIPEMNVIWTPDSVRRFTSVDVAVAVATEDGLMTPVVRAADSISLSTLSALTSDFAERARSGKLRPHELGGGTITVTNLGMYGTEDFSAIINPPHSSILAVGAAKESAVVEDGELVVARIMHFTLSVDHRPVDGAVAARWMREFIASIEKPLGILA</sequence>
<feature type="compositionally biased region" description="Polar residues" evidence="5">
    <location>
        <begin position="196"/>
        <end position="205"/>
    </location>
</feature>
<dbReference type="InterPro" id="IPR004167">
    <property type="entry name" value="PSBD"/>
</dbReference>
<dbReference type="GO" id="GO:0045254">
    <property type="term" value="C:pyruvate dehydrogenase complex"/>
    <property type="evidence" value="ECO:0007669"/>
    <property type="project" value="InterPro"/>
</dbReference>
<evidence type="ECO:0000256" key="3">
    <source>
        <dbReference type="ARBA" id="ARBA00022823"/>
    </source>
</evidence>
<evidence type="ECO:0000313" key="8">
    <source>
        <dbReference type="EMBL" id="ANS32311.1"/>
    </source>
</evidence>
<dbReference type="Pfam" id="PF00198">
    <property type="entry name" value="2-oxoacid_dh"/>
    <property type="match status" value="1"/>
</dbReference>
<dbReference type="InterPro" id="IPR011053">
    <property type="entry name" value="Single_hybrid_motif"/>
</dbReference>
<gene>
    <name evidence="8" type="ORF">R1CP_38590</name>
    <name evidence="9" type="ORF">R1CP_39095</name>
</gene>
<feature type="domain" description="Lipoyl-binding" evidence="6">
    <location>
        <begin position="2"/>
        <end position="77"/>
    </location>
</feature>
<geneLocation type="plasmid" evidence="10">
    <name>pr1cp1</name>
</geneLocation>
<name>A0A1B1KI73_RHOOP</name>
<evidence type="ECO:0000313" key="10">
    <source>
        <dbReference type="Proteomes" id="UP000186108"/>
    </source>
</evidence>
<dbReference type="GO" id="GO:0016746">
    <property type="term" value="F:acyltransferase activity"/>
    <property type="evidence" value="ECO:0007669"/>
    <property type="project" value="UniProtKB-KW"/>
</dbReference>
<reference evidence="8 10" key="1">
    <citation type="submission" date="2014-07" db="EMBL/GenBank/DDBJ databases">
        <authorList>
            <person name="Zhang J.E."/>
            <person name="Yang H."/>
            <person name="Guo J."/>
            <person name="Deng Z."/>
            <person name="Luo H."/>
            <person name="Luo M."/>
            <person name="Zhao B."/>
        </authorList>
    </citation>
    <scope>NUCLEOTIDE SEQUENCE [LARGE SCALE GENOMIC DNA]</scope>
    <source>
        <strain evidence="8 10">1CP</strain>
        <plasmid evidence="10">Plasmid pr1cp1</plasmid>
        <plasmid evidence="8">pR1CP1</plasmid>
    </source>
</reference>
<evidence type="ECO:0000256" key="2">
    <source>
        <dbReference type="ARBA" id="ARBA00007317"/>
    </source>
</evidence>
<dbReference type="SUPFAM" id="SSF52777">
    <property type="entry name" value="CoA-dependent acyltransferases"/>
    <property type="match status" value="1"/>
</dbReference>
<dbReference type="Gene3D" id="2.40.50.100">
    <property type="match status" value="1"/>
</dbReference>
<dbReference type="SUPFAM" id="SSF51230">
    <property type="entry name" value="Single hybrid motif"/>
    <property type="match status" value="1"/>
</dbReference>
<geneLocation type="plasmid" evidence="8">
    <name>pR1CP1</name>
</geneLocation>
<dbReference type="EC" id="2.3.1.-" evidence="4"/>
<dbReference type="PROSITE" id="PS50968">
    <property type="entry name" value="BIOTINYL_LIPOYL"/>
    <property type="match status" value="1"/>
</dbReference>
<dbReference type="InterPro" id="IPR036625">
    <property type="entry name" value="E3-bd_dom_sf"/>
</dbReference>
<dbReference type="PANTHER" id="PTHR23151:SF90">
    <property type="entry name" value="DIHYDROLIPOYLLYSINE-RESIDUE ACETYLTRANSFERASE COMPONENT OF PYRUVATE DEHYDROGENASE COMPLEX, MITOCHONDRIAL-RELATED"/>
    <property type="match status" value="1"/>
</dbReference>
<accession>A0A1B1KI73</accession>
<dbReference type="Gene3D" id="4.10.320.10">
    <property type="entry name" value="E3-binding domain"/>
    <property type="match status" value="1"/>
</dbReference>
<comment type="similarity">
    <text evidence="2 4">Belongs to the 2-oxoacid dehydrogenase family.</text>
</comment>
<dbReference type="SUPFAM" id="SSF47005">
    <property type="entry name" value="Peripheral subunit-binding domain of 2-oxo acid dehydrogenase complex"/>
    <property type="match status" value="1"/>
</dbReference>
<dbReference type="Proteomes" id="UP000186108">
    <property type="component" value="Plasmid pR1CP1"/>
</dbReference>
<keyword evidence="4" id="KW-0808">Transferase</keyword>
<protein>
    <recommendedName>
        <fullName evidence="4">Dihydrolipoamide acetyltransferase component of pyruvate dehydrogenase complex</fullName>
        <ecNumber evidence="4">2.3.1.-</ecNumber>
    </recommendedName>
</protein>
<keyword evidence="3 4" id="KW-0450">Lipoyl</keyword>
<evidence type="ECO:0000259" key="7">
    <source>
        <dbReference type="PROSITE" id="PS51826"/>
    </source>
</evidence>